<accession>A0AAP0DYF2</accession>
<evidence type="ECO:0000313" key="2">
    <source>
        <dbReference type="Proteomes" id="UP001408789"/>
    </source>
</evidence>
<dbReference type="EMBL" id="JBCNJP010000003">
    <property type="protein sequence ID" value="KAK9079449.1"/>
    <property type="molecule type" value="Genomic_DNA"/>
</dbReference>
<dbReference type="AlphaFoldDB" id="A0AAP0DYF2"/>
<gene>
    <name evidence="1" type="ORF">SSX86_001120</name>
</gene>
<proteinExistence type="predicted"/>
<organism evidence="1 2">
    <name type="scientific">Deinandra increscens subsp. villosa</name>
    <dbReference type="NCBI Taxonomy" id="3103831"/>
    <lineage>
        <taxon>Eukaryota</taxon>
        <taxon>Viridiplantae</taxon>
        <taxon>Streptophyta</taxon>
        <taxon>Embryophyta</taxon>
        <taxon>Tracheophyta</taxon>
        <taxon>Spermatophyta</taxon>
        <taxon>Magnoliopsida</taxon>
        <taxon>eudicotyledons</taxon>
        <taxon>Gunneridae</taxon>
        <taxon>Pentapetalae</taxon>
        <taxon>asterids</taxon>
        <taxon>campanulids</taxon>
        <taxon>Asterales</taxon>
        <taxon>Asteraceae</taxon>
        <taxon>Asteroideae</taxon>
        <taxon>Heliantheae alliance</taxon>
        <taxon>Madieae</taxon>
        <taxon>Madiinae</taxon>
        <taxon>Deinandra</taxon>
    </lineage>
</organism>
<dbReference type="Proteomes" id="UP001408789">
    <property type="component" value="Unassembled WGS sequence"/>
</dbReference>
<sequence>MPACSIKTIQVNCCAQRHCSVINFEEVKKQILSSFQPFIGELQKVPIKLQVPHEIIKKTSVELLHSFTDSVFEFIDHESYPSQSNFGPVEEIGEAIDVIDVQGAIPIDFPEGVYIRNVILAKPRAVSDQGSPSLALYTMKQPLGLGFPTPTRDYGPAISNLAHRLVILAKPRAVSDQGSPSLAMYTMKQPLGLGFPTSNRDYGPAISNLAHRLVILAKPRAVSDQGSPSLAMYTMKQSLGLGFPTSTRDCGPAISNLAHRLVILAKPRAVSDQDSPSLAMYTMKQPLGLGFPTSTRDYGQAKGCGRPRPWGAVVLAWQVLCMQISPVCRTACWLAIFMIVDRHVPDRRLVPAWEAMSKRIATWLILPVVICLSQRLSHACLFLDSMGGGAWPFLVGGAICLVNSVNERDLSLLTSYVEVSLHGQLLRGTMAF</sequence>
<evidence type="ECO:0000313" key="1">
    <source>
        <dbReference type="EMBL" id="KAK9079449.1"/>
    </source>
</evidence>
<name>A0AAP0DYF2_9ASTR</name>
<keyword evidence="2" id="KW-1185">Reference proteome</keyword>
<reference evidence="1 2" key="1">
    <citation type="submission" date="2024-04" db="EMBL/GenBank/DDBJ databases">
        <title>The reference genome of an endangered Asteraceae, Deinandra increscens subsp. villosa, native to the Central Coast of California.</title>
        <authorList>
            <person name="Guilliams M."/>
            <person name="Hasenstab-Lehman K."/>
            <person name="Meyer R."/>
            <person name="Mcevoy S."/>
        </authorList>
    </citation>
    <scope>NUCLEOTIDE SEQUENCE [LARGE SCALE GENOMIC DNA]</scope>
    <source>
        <tissue evidence="1">Leaf</tissue>
    </source>
</reference>
<comment type="caution">
    <text evidence="1">The sequence shown here is derived from an EMBL/GenBank/DDBJ whole genome shotgun (WGS) entry which is preliminary data.</text>
</comment>
<protein>
    <submittedName>
        <fullName evidence="1">Uncharacterized protein</fullName>
    </submittedName>
</protein>